<dbReference type="EMBL" id="KX397364">
    <property type="protein sequence ID" value="ANZ48109.1"/>
    <property type="molecule type" value="Genomic_DNA"/>
</dbReference>
<evidence type="ECO:0000313" key="1">
    <source>
        <dbReference type="EMBL" id="ANZ48109.1"/>
    </source>
</evidence>
<gene>
    <name evidence="1" type="ORF">ASESINO_96</name>
</gene>
<dbReference type="KEGG" id="vg:29057046"/>
<protein>
    <submittedName>
        <fullName evidence="1">Uncharacterized protein</fullName>
    </submittedName>
</protein>
<dbReference type="RefSeq" id="YP_009290714.1">
    <property type="nucleotide sequence ID" value="NC_031107.2"/>
</dbReference>
<evidence type="ECO:0000313" key="2">
    <source>
        <dbReference type="Proteomes" id="UP000202181"/>
    </source>
</evidence>
<sequence length="102" mass="11995">MVKLIVINLDFDRSVRFRFELPDTKATEAFLVHFRKSKTTINHGRRWLIYYNARETLLQALRVAKLTDVLEKLKPFENDTLAIGVMLDEPANKPKEQTFDDE</sequence>
<keyword evidence="2" id="KW-1185">Reference proteome</keyword>
<dbReference type="OrthoDB" id="24619at10239"/>
<dbReference type="GeneID" id="29057046"/>
<dbReference type="Proteomes" id="UP000202181">
    <property type="component" value="Segment"/>
</dbReference>
<proteinExistence type="predicted"/>
<accession>A0A1B2IA03</accession>
<reference evidence="1" key="1">
    <citation type="submission" date="2016-06" db="EMBL/GenBank/DDBJ databases">
        <authorList>
            <person name="Berg J.A."/>
            <person name="Hyde J.R."/>
            <person name="Breakwell D.P."/>
            <person name="Hope S."/>
            <person name="Grose J.H."/>
        </authorList>
    </citation>
    <scope>NUCLEOTIDE SEQUENCE [LARGE SCALE GENOMIC DNA]</scope>
</reference>
<organism evidence="1 2">
    <name type="scientific">Erwinia phage vB_EamM_Asesino</name>
    <dbReference type="NCBI Taxonomy" id="1883370"/>
    <lineage>
        <taxon>Viruses</taxon>
        <taxon>Duplodnaviria</taxon>
        <taxon>Heunggongvirae</taxon>
        <taxon>Uroviricota</taxon>
        <taxon>Caudoviricetes</taxon>
        <taxon>Chimalliviridae</taxon>
        <taxon>Erskinevirus</taxon>
        <taxon>Erskinevirus asesino</taxon>
    </lineage>
</organism>
<name>A0A1B2IA03_9CAUD</name>